<name>A0A835EKF9_9POAL</name>
<proteinExistence type="predicted"/>
<dbReference type="OrthoDB" id="666789at2759"/>
<dbReference type="PANTHER" id="PTHR33095:SF130">
    <property type="entry name" value="OS01G0639600 PROTEIN"/>
    <property type="match status" value="1"/>
</dbReference>
<feature type="compositionally biased region" description="Basic and acidic residues" evidence="1">
    <location>
        <begin position="1"/>
        <end position="29"/>
    </location>
</feature>
<organism evidence="2 3">
    <name type="scientific">Digitaria exilis</name>
    <dbReference type="NCBI Taxonomy" id="1010633"/>
    <lineage>
        <taxon>Eukaryota</taxon>
        <taxon>Viridiplantae</taxon>
        <taxon>Streptophyta</taxon>
        <taxon>Embryophyta</taxon>
        <taxon>Tracheophyta</taxon>
        <taxon>Spermatophyta</taxon>
        <taxon>Magnoliopsida</taxon>
        <taxon>Liliopsida</taxon>
        <taxon>Poales</taxon>
        <taxon>Poaceae</taxon>
        <taxon>PACMAD clade</taxon>
        <taxon>Panicoideae</taxon>
        <taxon>Panicodae</taxon>
        <taxon>Paniceae</taxon>
        <taxon>Anthephorinae</taxon>
        <taxon>Digitaria</taxon>
    </lineage>
</organism>
<dbReference type="PANTHER" id="PTHR33095">
    <property type="entry name" value="OS07G0619500 PROTEIN"/>
    <property type="match status" value="1"/>
</dbReference>
<evidence type="ECO:0000313" key="2">
    <source>
        <dbReference type="EMBL" id="KAF8697018.1"/>
    </source>
</evidence>
<reference evidence="2" key="1">
    <citation type="submission" date="2020-07" db="EMBL/GenBank/DDBJ databases">
        <title>Genome sequence and genetic diversity analysis of an under-domesticated orphan crop, white fonio (Digitaria exilis).</title>
        <authorList>
            <person name="Bennetzen J.L."/>
            <person name="Chen S."/>
            <person name="Ma X."/>
            <person name="Wang X."/>
            <person name="Yssel A.E.J."/>
            <person name="Chaluvadi S.R."/>
            <person name="Johnson M."/>
            <person name="Gangashetty P."/>
            <person name="Hamidou F."/>
            <person name="Sanogo M.D."/>
            <person name="Zwaenepoel A."/>
            <person name="Wallace J."/>
            <person name="Van De Peer Y."/>
            <person name="Van Deynze A."/>
        </authorList>
    </citation>
    <scope>NUCLEOTIDE SEQUENCE</scope>
    <source>
        <tissue evidence="2">Leaves</tissue>
    </source>
</reference>
<feature type="region of interest" description="Disordered" evidence="1">
    <location>
        <begin position="192"/>
        <end position="222"/>
    </location>
</feature>
<dbReference type="AlphaFoldDB" id="A0A835EKF9"/>
<keyword evidence="3" id="KW-1185">Reference proteome</keyword>
<feature type="compositionally biased region" description="Acidic residues" evidence="1">
    <location>
        <begin position="35"/>
        <end position="46"/>
    </location>
</feature>
<sequence>MSMRDMEDSRRRHEHEPTIADLPVPRDDGGSGASSDDDDEDSDGEFEFPFVSRESAAGAAADELFAGGRIRAFYPVFGRVLDDVAAPEAPRAPLGRLFQLEQARTSSVASTSSSSSTASSTATDDGAGLDGASPDSYCVWTPGSSSAASSPSRPPRKSGSTGSMPRWRRIGELVVGRSHSDGKEKFLFFSAPPSPAREHSPAVSKAKQPQKGSKAAGAAELDTVAAARRKSYGGGAKTSTGGRRTFLPYRQDLVGLFANVHGLSRSPHPF</sequence>
<dbReference type="EMBL" id="JACEFO010001880">
    <property type="protein sequence ID" value="KAF8697018.1"/>
    <property type="molecule type" value="Genomic_DNA"/>
</dbReference>
<feature type="region of interest" description="Disordered" evidence="1">
    <location>
        <begin position="102"/>
        <end position="168"/>
    </location>
</feature>
<dbReference type="Pfam" id="PF07816">
    <property type="entry name" value="DUF1645"/>
    <property type="match status" value="1"/>
</dbReference>
<protein>
    <submittedName>
        <fullName evidence="2">Uncharacterized protein</fullName>
    </submittedName>
</protein>
<feature type="region of interest" description="Disordered" evidence="1">
    <location>
        <begin position="1"/>
        <end position="51"/>
    </location>
</feature>
<comment type="caution">
    <text evidence="2">The sequence shown here is derived from an EMBL/GenBank/DDBJ whole genome shotgun (WGS) entry which is preliminary data.</text>
</comment>
<dbReference type="Proteomes" id="UP000636709">
    <property type="component" value="Unassembled WGS sequence"/>
</dbReference>
<evidence type="ECO:0000313" key="3">
    <source>
        <dbReference type="Proteomes" id="UP000636709"/>
    </source>
</evidence>
<feature type="compositionally biased region" description="Low complexity" evidence="1">
    <location>
        <begin position="141"/>
        <end position="163"/>
    </location>
</feature>
<accession>A0A835EKF9</accession>
<evidence type="ECO:0000256" key="1">
    <source>
        <dbReference type="SAM" id="MobiDB-lite"/>
    </source>
</evidence>
<gene>
    <name evidence="2" type="ORF">HU200_036669</name>
</gene>
<dbReference type="InterPro" id="IPR012442">
    <property type="entry name" value="DUF1645_plant"/>
</dbReference>
<feature type="compositionally biased region" description="Low complexity" evidence="1">
    <location>
        <begin position="105"/>
        <end position="123"/>
    </location>
</feature>